<keyword evidence="9" id="KW-0375">Hydrogen ion transport</keyword>
<dbReference type="EMBL" id="JBIBDZ010000003">
    <property type="protein sequence ID" value="MFF5919144.1"/>
    <property type="molecule type" value="Genomic_DNA"/>
</dbReference>
<accession>A0ABW6XP03</accession>
<dbReference type="GO" id="GO:0004427">
    <property type="term" value="F:inorganic diphosphate phosphatase activity"/>
    <property type="evidence" value="ECO:0007669"/>
    <property type="project" value="UniProtKB-EC"/>
</dbReference>
<comment type="cofactor">
    <cofactor evidence="9">
        <name>Mg(2+)</name>
        <dbReference type="ChEBI" id="CHEBI:18420"/>
    </cofactor>
</comment>
<evidence type="ECO:0000256" key="5">
    <source>
        <dbReference type="ARBA" id="ARBA00022967"/>
    </source>
</evidence>
<dbReference type="NCBIfam" id="NF001960">
    <property type="entry name" value="PRK00733.3-5"/>
    <property type="match status" value="1"/>
</dbReference>
<evidence type="ECO:0000256" key="2">
    <source>
        <dbReference type="ARBA" id="ARBA00022448"/>
    </source>
</evidence>
<feature type="transmembrane region" description="Helical" evidence="9">
    <location>
        <begin position="556"/>
        <end position="577"/>
    </location>
</feature>
<keyword evidence="3 9" id="KW-0812">Transmembrane</keyword>
<feature type="transmembrane region" description="Helical" evidence="9">
    <location>
        <begin position="362"/>
        <end position="386"/>
    </location>
</feature>
<dbReference type="NCBIfam" id="NF001952">
    <property type="entry name" value="PRK00733.1-4"/>
    <property type="match status" value="1"/>
</dbReference>
<evidence type="ECO:0000313" key="11">
    <source>
        <dbReference type="Proteomes" id="UP001602370"/>
    </source>
</evidence>
<feature type="transmembrane region" description="Helical" evidence="9">
    <location>
        <begin position="714"/>
        <end position="734"/>
    </location>
</feature>
<feature type="transmembrane region" description="Helical" evidence="9">
    <location>
        <begin position="188"/>
        <end position="205"/>
    </location>
</feature>
<sequence length="769" mass="78253">MYPTSLAAAVLTSGNRTIVYVVGAVALAALVVARLLVRQVLRAGEGTERMREIAAAVQEGANAYLARQLRTLAVFAVVVFFLLMLLPADNWSQRAGRSLFFLVGALFSAVTGYIGMRLAVRANVRVAAAAREATPAEGEPEKNLTEVAHRATRIAFRTGGVVGMCTVGLGLLGAVCVVLVYAADAPKVLEGFGLGAALIAMFMRVGGGIFTKAADVGADLVGKVEQGIPEDDPRNAATIADNVGDNVGDCAGMAADLFESYAVTLVAALILGKAAFGDYGLAFPLIVPAIGVITAVIGIFAVSPRRSDRGGMSAINRGFLVSAVISLAGVAVAAFVYLPSSYAELKGVTVPGIHDHTGDPRVLALVAVALGIVLAALIQQLTGYFTETGRRPVRDVGKSSLTGPATVVLAGVALGMESAVYTALLIGLTVYGAFLLGGSSIMLALFAVALAGTGLLTTVGVIVAMDTFGPVADNAQGIAEMSGDVRGAGAQVLTDLDAVGNTTKAITKGIAIATAVLAAAALFGSYRDAIATSVAEVGAKANELTLSMDISQPNNLFGLILGSAVVFLFSGLAINAVSRSAGSVVYEVRRQFREHPGIMNFTEKPEYGRVVDICTKDALRELATPGLLAVMAPIAVGFALGVGALGAYLAGAIGTGALMAVFLANSGGAWDNAKKLVEDGNHGGKGSEAHEATVIGDTVGDPFKDTAGPAINPLLKVMNLVALLIAPAVVRFSYGGDASAGLRAAVAGVALIVVIAAVSVSKRRSVTVS</sequence>
<feature type="transmembrane region" description="Helical" evidence="9">
    <location>
        <begin position="440"/>
        <end position="464"/>
    </location>
</feature>
<dbReference type="InterPro" id="IPR004131">
    <property type="entry name" value="PPase-energised_H-pump"/>
</dbReference>
<feature type="transmembrane region" description="Helical" evidence="9">
    <location>
        <begin position="69"/>
        <end position="86"/>
    </location>
</feature>
<feature type="transmembrane region" description="Helical" evidence="9">
    <location>
        <begin position="407"/>
        <end position="434"/>
    </location>
</feature>
<dbReference type="HAMAP" id="MF_01129">
    <property type="entry name" value="PPase_energized_pump"/>
    <property type="match status" value="1"/>
</dbReference>
<dbReference type="Pfam" id="PF03030">
    <property type="entry name" value="H_PPase"/>
    <property type="match status" value="1"/>
</dbReference>
<evidence type="ECO:0000256" key="6">
    <source>
        <dbReference type="ARBA" id="ARBA00022989"/>
    </source>
</evidence>
<feature type="transmembrane region" description="Helical" evidence="9">
    <location>
        <begin position="258"/>
        <end position="276"/>
    </location>
</feature>
<organism evidence="10 11">
    <name type="scientific">Streptomyces flavochromogenes</name>
    <dbReference type="NCBI Taxonomy" id="68199"/>
    <lineage>
        <taxon>Bacteria</taxon>
        <taxon>Bacillati</taxon>
        <taxon>Actinomycetota</taxon>
        <taxon>Actinomycetes</taxon>
        <taxon>Kitasatosporales</taxon>
        <taxon>Streptomycetaceae</taxon>
        <taxon>Streptomyces</taxon>
    </lineage>
</organism>
<feature type="transmembrane region" description="Helical" evidence="9">
    <location>
        <begin position="18"/>
        <end position="37"/>
    </location>
</feature>
<dbReference type="RefSeq" id="WP_388306797.1">
    <property type="nucleotide sequence ID" value="NZ_JBIBDZ010000003.1"/>
</dbReference>
<evidence type="ECO:0000256" key="9">
    <source>
        <dbReference type="HAMAP-Rule" id="MF_01129"/>
    </source>
</evidence>
<evidence type="ECO:0000256" key="4">
    <source>
        <dbReference type="ARBA" id="ARBA00022842"/>
    </source>
</evidence>
<feature type="transmembrane region" description="Helical" evidence="9">
    <location>
        <begin position="282"/>
        <end position="302"/>
    </location>
</feature>
<keyword evidence="9" id="KW-1003">Cell membrane</keyword>
<keyword evidence="6 9" id="KW-1133">Transmembrane helix</keyword>
<feature type="transmembrane region" description="Helical" evidence="9">
    <location>
        <begin position="314"/>
        <end position="338"/>
    </location>
</feature>
<keyword evidence="7 9" id="KW-0406">Ion transport</keyword>
<keyword evidence="8 9" id="KW-0472">Membrane</keyword>
<keyword evidence="2 9" id="KW-0813">Transport</keyword>
<comment type="caution">
    <text evidence="9">Lacks conserved residue(s) required for the propagation of feature annotation.</text>
</comment>
<name>A0ABW6XP03_9ACTN</name>
<comment type="catalytic activity">
    <reaction evidence="9">
        <text>diphosphate + H2O + H(+)(in) = 2 phosphate + 2 H(+)(out)</text>
        <dbReference type="Rhea" id="RHEA:13973"/>
        <dbReference type="ChEBI" id="CHEBI:15377"/>
        <dbReference type="ChEBI" id="CHEBI:15378"/>
        <dbReference type="ChEBI" id="CHEBI:33019"/>
        <dbReference type="ChEBI" id="CHEBI:43474"/>
        <dbReference type="EC" id="7.1.3.1"/>
    </reaction>
</comment>
<dbReference type="NCBIfam" id="TIGR01104">
    <property type="entry name" value="V_PPase"/>
    <property type="match status" value="1"/>
</dbReference>
<reference evidence="10 11" key="1">
    <citation type="submission" date="2024-10" db="EMBL/GenBank/DDBJ databases">
        <title>The Natural Products Discovery Center: Release of the First 8490 Sequenced Strains for Exploring Actinobacteria Biosynthetic Diversity.</title>
        <authorList>
            <person name="Kalkreuter E."/>
            <person name="Kautsar S.A."/>
            <person name="Yang D."/>
            <person name="Bader C.D."/>
            <person name="Teijaro C.N."/>
            <person name="Fluegel L."/>
            <person name="Davis C.M."/>
            <person name="Simpson J.R."/>
            <person name="Lauterbach L."/>
            <person name="Steele A.D."/>
            <person name="Gui C."/>
            <person name="Meng S."/>
            <person name="Li G."/>
            <person name="Viehrig K."/>
            <person name="Ye F."/>
            <person name="Su P."/>
            <person name="Kiefer A.F."/>
            <person name="Nichols A."/>
            <person name="Cepeda A.J."/>
            <person name="Yan W."/>
            <person name="Fan B."/>
            <person name="Jiang Y."/>
            <person name="Adhikari A."/>
            <person name="Zheng C.-J."/>
            <person name="Schuster L."/>
            <person name="Cowan T.M."/>
            <person name="Smanski M.J."/>
            <person name="Chevrette M.G."/>
            <person name="De Carvalho L.P.S."/>
            <person name="Shen B."/>
        </authorList>
    </citation>
    <scope>NUCLEOTIDE SEQUENCE [LARGE SCALE GENOMIC DNA]</scope>
    <source>
        <strain evidence="10 11">NPDC012605</strain>
    </source>
</reference>
<feature type="transmembrane region" description="Helical" evidence="9">
    <location>
        <begin position="740"/>
        <end position="760"/>
    </location>
</feature>
<proteinExistence type="inferred from homology"/>
<comment type="similarity">
    <text evidence="9">Belongs to the H(+)-translocating pyrophosphatase (TC 3.A.10) family. K(+)-insensitive subfamily.</text>
</comment>
<keyword evidence="4 9" id="KW-0460">Magnesium</keyword>
<dbReference type="EC" id="7.1.3.1" evidence="9"/>
<keyword evidence="5 9" id="KW-1278">Translocase</keyword>
<comment type="caution">
    <text evidence="10">The sequence shown here is derived from an EMBL/GenBank/DDBJ whole genome shotgun (WGS) entry which is preliminary data.</text>
</comment>
<comment type="subunit">
    <text evidence="9">Homodimer.</text>
</comment>
<evidence type="ECO:0000256" key="7">
    <source>
        <dbReference type="ARBA" id="ARBA00023065"/>
    </source>
</evidence>
<comment type="subcellular location">
    <subcellularLocation>
        <location evidence="9">Cell membrane</location>
        <topology evidence="9">Multi-pass membrane protein</topology>
    </subcellularLocation>
    <subcellularLocation>
        <location evidence="1">Endomembrane system</location>
        <topology evidence="1">Multi-pass membrane protein</topology>
    </subcellularLocation>
</comment>
<dbReference type="PANTHER" id="PTHR31998">
    <property type="entry name" value="K(+)-INSENSITIVE PYROPHOSPHATE-ENERGIZED PROTON PUMP"/>
    <property type="match status" value="1"/>
</dbReference>
<feature type="transmembrane region" description="Helical" evidence="9">
    <location>
        <begin position="627"/>
        <end position="650"/>
    </location>
</feature>
<dbReference type="PIRSF" id="PIRSF001265">
    <property type="entry name" value="H+-PPase"/>
    <property type="match status" value="1"/>
</dbReference>
<comment type="function">
    <text evidence="9">Proton pump that utilizes the energy of pyrophosphate hydrolysis as the driving force for proton movement across the membrane. Generates a proton motive force.</text>
</comment>
<evidence type="ECO:0000313" key="10">
    <source>
        <dbReference type="EMBL" id="MFF5919144.1"/>
    </source>
</evidence>
<evidence type="ECO:0000256" key="3">
    <source>
        <dbReference type="ARBA" id="ARBA00022692"/>
    </source>
</evidence>
<dbReference type="Proteomes" id="UP001602370">
    <property type="component" value="Unassembled WGS sequence"/>
</dbReference>
<evidence type="ECO:0000256" key="1">
    <source>
        <dbReference type="ARBA" id="ARBA00004127"/>
    </source>
</evidence>
<keyword evidence="10" id="KW-0378">Hydrolase</keyword>
<feature type="transmembrane region" description="Helical" evidence="9">
    <location>
        <begin position="98"/>
        <end position="116"/>
    </location>
</feature>
<feature type="transmembrane region" description="Helical" evidence="9">
    <location>
        <begin position="160"/>
        <end position="182"/>
    </location>
</feature>
<feature type="site" description="Determinant of potassium independence" evidence="9">
    <location>
        <position position="504"/>
    </location>
</feature>
<protein>
    <recommendedName>
        <fullName evidence="9">K(+)-insensitive pyrophosphate-energized proton pump</fullName>
        <ecNumber evidence="9">7.1.3.1</ecNumber>
    </recommendedName>
    <alternativeName>
        <fullName evidence="9">Membrane-bound proton-translocating pyrophosphatase</fullName>
    </alternativeName>
    <alternativeName>
        <fullName evidence="9">Pyrophosphate-energized inorganic pyrophosphatase</fullName>
        <shortName evidence="9">H(+)-PPase</shortName>
    </alternativeName>
</protein>
<evidence type="ECO:0000256" key="8">
    <source>
        <dbReference type="ARBA" id="ARBA00023136"/>
    </source>
</evidence>
<gene>
    <name evidence="9" type="primary">hppA</name>
    <name evidence="10" type="ORF">ACFY8C_12415</name>
</gene>
<keyword evidence="11" id="KW-1185">Reference proteome</keyword>